<dbReference type="Gene3D" id="1.10.150.130">
    <property type="match status" value="1"/>
</dbReference>
<evidence type="ECO:0000259" key="6">
    <source>
        <dbReference type="PROSITE" id="PS51898"/>
    </source>
</evidence>
<evidence type="ECO:0000256" key="4">
    <source>
        <dbReference type="ARBA" id="ARBA00023172"/>
    </source>
</evidence>
<dbReference type="GO" id="GO:0003677">
    <property type="term" value="F:DNA binding"/>
    <property type="evidence" value="ECO:0007669"/>
    <property type="project" value="UniProtKB-UniRule"/>
</dbReference>
<dbReference type="Pfam" id="PF22022">
    <property type="entry name" value="Phage_int_M"/>
    <property type="match status" value="1"/>
</dbReference>
<keyword evidence="2" id="KW-0229">DNA integration</keyword>
<dbReference type="InterPro" id="IPR038488">
    <property type="entry name" value="Integrase_DNA-bd_sf"/>
</dbReference>
<dbReference type="PROSITE" id="PS51898">
    <property type="entry name" value="TYR_RECOMBINASE"/>
    <property type="match status" value="1"/>
</dbReference>
<dbReference type="GO" id="GO:0006310">
    <property type="term" value="P:DNA recombination"/>
    <property type="evidence" value="ECO:0007669"/>
    <property type="project" value="UniProtKB-KW"/>
</dbReference>
<dbReference type="Pfam" id="PF00589">
    <property type="entry name" value="Phage_integrase"/>
    <property type="match status" value="1"/>
</dbReference>
<dbReference type="AlphaFoldDB" id="A0A1G9UNR0"/>
<dbReference type="InterPro" id="IPR013762">
    <property type="entry name" value="Integrase-like_cat_sf"/>
</dbReference>
<dbReference type="InterPro" id="IPR050808">
    <property type="entry name" value="Phage_Integrase"/>
</dbReference>
<evidence type="ECO:0000256" key="1">
    <source>
        <dbReference type="ARBA" id="ARBA00008857"/>
    </source>
</evidence>
<evidence type="ECO:0000313" key="8">
    <source>
        <dbReference type="EMBL" id="SDM61493.1"/>
    </source>
</evidence>
<keyword evidence="3 5" id="KW-0238">DNA-binding</keyword>
<dbReference type="Gene3D" id="1.10.443.10">
    <property type="entry name" value="Intergrase catalytic core"/>
    <property type="match status" value="1"/>
</dbReference>
<dbReference type="GO" id="GO:0015074">
    <property type="term" value="P:DNA integration"/>
    <property type="evidence" value="ECO:0007669"/>
    <property type="project" value="UniProtKB-KW"/>
</dbReference>
<evidence type="ECO:0000313" key="9">
    <source>
        <dbReference type="Proteomes" id="UP000198552"/>
    </source>
</evidence>
<evidence type="ECO:0000256" key="3">
    <source>
        <dbReference type="ARBA" id="ARBA00023125"/>
    </source>
</evidence>
<dbReference type="Proteomes" id="UP000198552">
    <property type="component" value="Unassembled WGS sequence"/>
</dbReference>
<reference evidence="9" key="1">
    <citation type="submission" date="2016-10" db="EMBL/GenBank/DDBJ databases">
        <authorList>
            <person name="Varghese N."/>
            <person name="Submissions S."/>
        </authorList>
    </citation>
    <scope>NUCLEOTIDE SEQUENCE [LARGE SCALE GENOMIC DNA]</scope>
    <source>
        <strain evidence="9">EPL6</strain>
    </source>
</reference>
<dbReference type="InterPro" id="IPR044068">
    <property type="entry name" value="CB"/>
</dbReference>
<dbReference type="PANTHER" id="PTHR30629:SF2">
    <property type="entry name" value="PROPHAGE INTEGRASE INTS-RELATED"/>
    <property type="match status" value="1"/>
</dbReference>
<dbReference type="STRING" id="1527607.SAMN05428957_10995"/>
<sequence length="418" mass="46876">MLTDTALRNLKPKSLTYKASDRDGMYVTVSTAGTVTFRYDYRLNGRRETLTIGRYGPGGISLALAREKLLDAKRTVAAGRSPALEKQREKRRLTAAKNFGDVAVKWLADARMADSTRAMRKHVVDRDILPVFQNRLLNEITADDLRALCNKVKARGAPATAVHVRDIVKQVYAFAILHGEKVDNPANDVAAASIATFVPKDRALSPAEIRLAFHQLESIATYPTIRLALRMVLLTLVRKSELIEATWREIDFEKATWTIPKERMKGRNPHVVYLSRQALDILVALHTCAAGSKFVLPSRYEPIRCMSHATLNRVTHLIVGRAKTAGLPLEPFTVHDLRRTGSTLLNEVGFNGDWIEKCLAHEEGRSSRSVYNKAEYAEQRRHMLQEWADMVDAWIDGRTHVPKLLPDNVSVPVLSAVL</sequence>
<protein>
    <submittedName>
        <fullName evidence="8">Integrase</fullName>
    </submittedName>
</protein>
<dbReference type="PROSITE" id="PS51900">
    <property type="entry name" value="CB"/>
    <property type="match status" value="1"/>
</dbReference>
<dbReference type="CDD" id="cd00801">
    <property type="entry name" value="INT_P4_C"/>
    <property type="match status" value="1"/>
</dbReference>
<keyword evidence="4" id="KW-0233">DNA recombination</keyword>
<feature type="domain" description="Core-binding (CB)" evidence="7">
    <location>
        <begin position="97"/>
        <end position="176"/>
    </location>
</feature>
<dbReference type="Pfam" id="PF13356">
    <property type="entry name" value="Arm-DNA-bind_3"/>
    <property type="match status" value="1"/>
</dbReference>
<name>A0A1G9UNR0_9BURK</name>
<keyword evidence="9" id="KW-1185">Reference proteome</keyword>
<dbReference type="InterPro" id="IPR010998">
    <property type="entry name" value="Integrase_recombinase_N"/>
</dbReference>
<dbReference type="PANTHER" id="PTHR30629">
    <property type="entry name" value="PROPHAGE INTEGRASE"/>
    <property type="match status" value="1"/>
</dbReference>
<evidence type="ECO:0000259" key="7">
    <source>
        <dbReference type="PROSITE" id="PS51900"/>
    </source>
</evidence>
<dbReference type="OrthoDB" id="9775880at2"/>
<dbReference type="EMBL" id="FNHP01000009">
    <property type="protein sequence ID" value="SDM61493.1"/>
    <property type="molecule type" value="Genomic_DNA"/>
</dbReference>
<gene>
    <name evidence="8" type="ORF">SAMN05428957_10995</name>
</gene>
<evidence type="ECO:0000256" key="5">
    <source>
        <dbReference type="PROSITE-ProRule" id="PRU01248"/>
    </source>
</evidence>
<proteinExistence type="inferred from homology"/>
<dbReference type="InterPro" id="IPR025166">
    <property type="entry name" value="Integrase_DNA_bind_dom"/>
</dbReference>
<dbReference type="InterPro" id="IPR002104">
    <property type="entry name" value="Integrase_catalytic"/>
</dbReference>
<dbReference type="Gene3D" id="3.30.160.390">
    <property type="entry name" value="Integrase, DNA-binding domain"/>
    <property type="match status" value="1"/>
</dbReference>
<organism evidence="8 9">
    <name type="scientific">Oryzisolibacter propanilivorax</name>
    <dbReference type="NCBI Taxonomy" id="1527607"/>
    <lineage>
        <taxon>Bacteria</taxon>
        <taxon>Pseudomonadati</taxon>
        <taxon>Pseudomonadota</taxon>
        <taxon>Betaproteobacteria</taxon>
        <taxon>Burkholderiales</taxon>
        <taxon>Comamonadaceae</taxon>
        <taxon>Oryzisolibacter</taxon>
    </lineage>
</organism>
<dbReference type="InterPro" id="IPR011010">
    <property type="entry name" value="DNA_brk_join_enz"/>
</dbReference>
<accession>A0A1G9UNR0</accession>
<comment type="similarity">
    <text evidence="1">Belongs to the 'phage' integrase family.</text>
</comment>
<dbReference type="SUPFAM" id="SSF56349">
    <property type="entry name" value="DNA breaking-rejoining enzymes"/>
    <property type="match status" value="1"/>
</dbReference>
<dbReference type="RefSeq" id="WP_091571626.1">
    <property type="nucleotide sequence ID" value="NZ_FNHP01000009.1"/>
</dbReference>
<feature type="domain" description="Tyr recombinase" evidence="6">
    <location>
        <begin position="199"/>
        <end position="384"/>
    </location>
</feature>
<dbReference type="InterPro" id="IPR053876">
    <property type="entry name" value="Phage_int_M"/>
</dbReference>
<evidence type="ECO:0000256" key="2">
    <source>
        <dbReference type="ARBA" id="ARBA00022908"/>
    </source>
</evidence>